<proteinExistence type="predicted"/>
<organism evidence="1">
    <name type="scientific">gut metagenome</name>
    <dbReference type="NCBI Taxonomy" id="749906"/>
    <lineage>
        <taxon>unclassified sequences</taxon>
        <taxon>metagenomes</taxon>
        <taxon>organismal metagenomes</taxon>
    </lineage>
</organism>
<feature type="non-terminal residue" evidence="1">
    <location>
        <position position="1"/>
    </location>
</feature>
<dbReference type="AlphaFoldDB" id="J9FAY8"/>
<sequence>GTPLWDKVASEYPELTTDDELADEVLAHYSGKRGAEKLRKEAERIVNGKGSLLDKAGAISTLEKVKEALTRFWKATADLLHIHFTTAEEVADKVLADLLNGVNPNAMQDRKELIAVHNITEDKTKKGYFPLGDFQCRALPLQKRK</sequence>
<reference evidence="1" key="1">
    <citation type="journal article" date="2012" name="PLoS ONE">
        <title>Gene sets for utilization of primary and secondary nutrition supplies in the distal gut of endangered iberian lynx.</title>
        <authorList>
            <person name="Alcaide M."/>
            <person name="Messina E."/>
            <person name="Richter M."/>
            <person name="Bargiela R."/>
            <person name="Peplies J."/>
            <person name="Huws S.A."/>
            <person name="Newbold C.J."/>
            <person name="Golyshin P.N."/>
            <person name="Simon M.A."/>
            <person name="Lopez G."/>
            <person name="Yakimov M.M."/>
            <person name="Ferrer M."/>
        </authorList>
    </citation>
    <scope>NUCLEOTIDE SEQUENCE</scope>
</reference>
<accession>J9FAY8</accession>
<gene>
    <name evidence="1" type="ORF">EVA_20305</name>
</gene>
<evidence type="ECO:0000313" key="1">
    <source>
        <dbReference type="EMBL" id="EJW91588.1"/>
    </source>
</evidence>
<protein>
    <submittedName>
        <fullName evidence="1">Uncharacterized protein</fullName>
    </submittedName>
</protein>
<dbReference type="EMBL" id="AMCI01008079">
    <property type="protein sequence ID" value="EJW91588.1"/>
    <property type="molecule type" value="Genomic_DNA"/>
</dbReference>
<name>J9FAY8_9ZZZZ</name>
<comment type="caution">
    <text evidence="1">The sequence shown here is derived from an EMBL/GenBank/DDBJ whole genome shotgun (WGS) entry which is preliminary data.</text>
</comment>